<accession>A0A835HAK4</accession>
<name>A0A835HAK4_9MAGN</name>
<keyword evidence="1" id="KW-0547">Nucleotide-binding</keyword>
<dbReference type="GO" id="GO:0031593">
    <property type="term" value="F:polyubiquitin modification-dependent protein binding"/>
    <property type="evidence" value="ECO:0007669"/>
    <property type="project" value="TreeGrafter"/>
</dbReference>
<dbReference type="GO" id="GO:0030970">
    <property type="term" value="P:retrograde protein transport, ER to cytosol"/>
    <property type="evidence" value="ECO:0007669"/>
    <property type="project" value="TreeGrafter"/>
</dbReference>
<keyword evidence="2" id="KW-0067">ATP-binding</keyword>
<feature type="domain" description="ATPase AAA-type core" evidence="3">
    <location>
        <begin position="7"/>
        <end position="42"/>
    </location>
</feature>
<dbReference type="GO" id="GO:0005634">
    <property type="term" value="C:nucleus"/>
    <property type="evidence" value="ECO:0007669"/>
    <property type="project" value="TreeGrafter"/>
</dbReference>
<dbReference type="GO" id="GO:0034098">
    <property type="term" value="C:VCP-NPL4-UFD1 AAA ATPase complex"/>
    <property type="evidence" value="ECO:0007669"/>
    <property type="project" value="TreeGrafter"/>
</dbReference>
<dbReference type="GO" id="GO:0097352">
    <property type="term" value="P:autophagosome maturation"/>
    <property type="evidence" value="ECO:0007669"/>
    <property type="project" value="TreeGrafter"/>
</dbReference>
<dbReference type="AlphaFoldDB" id="A0A835HAK4"/>
<dbReference type="InterPro" id="IPR050168">
    <property type="entry name" value="AAA_ATPase_domain"/>
</dbReference>
<keyword evidence="5" id="KW-1185">Reference proteome</keyword>
<dbReference type="GO" id="GO:0005829">
    <property type="term" value="C:cytosol"/>
    <property type="evidence" value="ECO:0007669"/>
    <property type="project" value="TreeGrafter"/>
</dbReference>
<evidence type="ECO:0000313" key="5">
    <source>
        <dbReference type="Proteomes" id="UP000631114"/>
    </source>
</evidence>
<reference evidence="4 5" key="1">
    <citation type="submission" date="2020-10" db="EMBL/GenBank/DDBJ databases">
        <title>The Coptis chinensis genome and diversification of protoberbering-type alkaloids.</title>
        <authorList>
            <person name="Wang B."/>
            <person name="Shu S."/>
            <person name="Song C."/>
            <person name="Liu Y."/>
        </authorList>
    </citation>
    <scope>NUCLEOTIDE SEQUENCE [LARGE SCALE GENOMIC DNA]</scope>
    <source>
        <strain evidence="4">HL-2020</strain>
        <tissue evidence="4">Leaf</tissue>
    </source>
</reference>
<evidence type="ECO:0000256" key="2">
    <source>
        <dbReference type="ARBA" id="ARBA00022840"/>
    </source>
</evidence>
<dbReference type="GO" id="GO:0005524">
    <property type="term" value="F:ATP binding"/>
    <property type="evidence" value="ECO:0007669"/>
    <property type="project" value="UniProtKB-KW"/>
</dbReference>
<evidence type="ECO:0000313" key="4">
    <source>
        <dbReference type="EMBL" id="KAF9595761.1"/>
    </source>
</evidence>
<dbReference type="GO" id="GO:0016887">
    <property type="term" value="F:ATP hydrolysis activity"/>
    <property type="evidence" value="ECO:0007669"/>
    <property type="project" value="InterPro"/>
</dbReference>
<dbReference type="Proteomes" id="UP000631114">
    <property type="component" value="Unassembled WGS sequence"/>
</dbReference>
<dbReference type="Pfam" id="PF00004">
    <property type="entry name" value="AAA"/>
    <property type="match status" value="1"/>
</dbReference>
<dbReference type="SUPFAM" id="SSF52540">
    <property type="entry name" value="P-loop containing nucleoside triphosphate hydrolases"/>
    <property type="match status" value="1"/>
</dbReference>
<gene>
    <name evidence="4" type="ORF">IFM89_003503</name>
</gene>
<organism evidence="4 5">
    <name type="scientific">Coptis chinensis</name>
    <dbReference type="NCBI Taxonomy" id="261450"/>
    <lineage>
        <taxon>Eukaryota</taxon>
        <taxon>Viridiplantae</taxon>
        <taxon>Streptophyta</taxon>
        <taxon>Embryophyta</taxon>
        <taxon>Tracheophyta</taxon>
        <taxon>Spermatophyta</taxon>
        <taxon>Magnoliopsida</taxon>
        <taxon>Ranunculales</taxon>
        <taxon>Ranunculaceae</taxon>
        <taxon>Coptidoideae</taxon>
        <taxon>Coptis</taxon>
    </lineage>
</organism>
<dbReference type="InterPro" id="IPR027417">
    <property type="entry name" value="P-loop_NTPase"/>
</dbReference>
<protein>
    <recommendedName>
        <fullName evidence="3">ATPase AAA-type core domain-containing protein</fullName>
    </recommendedName>
</protein>
<comment type="caution">
    <text evidence="4">The sequence shown here is derived from an EMBL/GenBank/DDBJ whole genome shotgun (WGS) entry which is preliminary data.</text>
</comment>
<proteinExistence type="predicted"/>
<dbReference type="Gene3D" id="3.40.50.300">
    <property type="entry name" value="P-loop containing nucleotide triphosphate hydrolases"/>
    <property type="match status" value="1"/>
</dbReference>
<dbReference type="OrthoDB" id="27435at2759"/>
<evidence type="ECO:0000256" key="1">
    <source>
        <dbReference type="ARBA" id="ARBA00022741"/>
    </source>
</evidence>
<dbReference type="PANTHER" id="PTHR23077">
    <property type="entry name" value="AAA-FAMILY ATPASE"/>
    <property type="match status" value="1"/>
</dbReference>
<evidence type="ECO:0000259" key="3">
    <source>
        <dbReference type="Pfam" id="PF00004"/>
    </source>
</evidence>
<dbReference type="EMBL" id="JADFTS010000007">
    <property type="protein sequence ID" value="KAF9595761.1"/>
    <property type="molecule type" value="Genomic_DNA"/>
</dbReference>
<dbReference type="InterPro" id="IPR003959">
    <property type="entry name" value="ATPase_AAA_core"/>
</dbReference>
<dbReference type="GO" id="GO:0051228">
    <property type="term" value="P:mitotic spindle disassembly"/>
    <property type="evidence" value="ECO:0007669"/>
    <property type="project" value="TreeGrafter"/>
</dbReference>
<dbReference type="PANTHER" id="PTHR23077:SF171">
    <property type="entry name" value="NUCLEAR VALOSIN-CONTAINING PROTEIN-LIKE"/>
    <property type="match status" value="1"/>
</dbReference>
<sequence>MSPSRGVLFYGPPGCGKTLLAKMIANECQANFISISLTKMTKLQEPIVTTESVEEPTTQQSIYMEKISSANVSAKNMAASKLGYGGSPDSASSTEAELNKGGKNALVYGKRSFGVRLFPRSPVQV</sequence>